<reference evidence="7" key="1">
    <citation type="submission" date="2023-07" db="EMBL/GenBank/DDBJ databases">
        <authorList>
            <person name="Ivanov I."/>
            <person name="Teneva D."/>
            <person name="Stoikov I."/>
        </authorList>
    </citation>
    <scope>NUCLEOTIDE SEQUENCE</scope>
    <source>
        <strain evidence="7">4475</strain>
    </source>
</reference>
<dbReference type="GO" id="GO:0030975">
    <property type="term" value="F:thiamine binding"/>
    <property type="evidence" value="ECO:0007669"/>
    <property type="project" value="InterPro"/>
</dbReference>
<evidence type="ECO:0000256" key="3">
    <source>
        <dbReference type="ARBA" id="ARBA00022777"/>
    </source>
</evidence>
<dbReference type="EMBL" id="OY569118">
    <property type="protein sequence ID" value="CAJ1000848.1"/>
    <property type="molecule type" value="Genomic_DNA"/>
</dbReference>
<dbReference type="GO" id="GO:0004788">
    <property type="term" value="F:thiamine diphosphokinase activity"/>
    <property type="evidence" value="ECO:0007669"/>
    <property type="project" value="UniProtKB-UniRule"/>
</dbReference>
<dbReference type="SUPFAM" id="SSF63999">
    <property type="entry name" value="Thiamin pyrophosphokinase, catalytic domain"/>
    <property type="match status" value="1"/>
</dbReference>
<dbReference type="SMART" id="SM00983">
    <property type="entry name" value="TPK_B1_binding"/>
    <property type="match status" value="1"/>
</dbReference>
<dbReference type="GO" id="GO:0009229">
    <property type="term" value="P:thiamine diphosphate biosynthetic process"/>
    <property type="evidence" value="ECO:0007669"/>
    <property type="project" value="InterPro"/>
</dbReference>
<dbReference type="KEGG" id="bayd:BSPP4475_00730"/>
<evidence type="ECO:0000256" key="1">
    <source>
        <dbReference type="ARBA" id="ARBA00022679"/>
    </source>
</evidence>
<evidence type="ECO:0000256" key="4">
    <source>
        <dbReference type="ARBA" id="ARBA00022840"/>
    </source>
</evidence>
<evidence type="ECO:0000256" key="5">
    <source>
        <dbReference type="NCBIfam" id="TIGR01378"/>
    </source>
</evidence>
<dbReference type="GO" id="GO:0005524">
    <property type="term" value="F:ATP binding"/>
    <property type="evidence" value="ECO:0007669"/>
    <property type="project" value="UniProtKB-KW"/>
</dbReference>
<dbReference type="InterPro" id="IPR007373">
    <property type="entry name" value="Thiamin_PyroPKinase_B1-bd"/>
</dbReference>
<evidence type="ECO:0000313" key="7">
    <source>
        <dbReference type="EMBL" id="CAJ1000848.1"/>
    </source>
</evidence>
<keyword evidence="1 7" id="KW-0808">Transferase</keyword>
<keyword evidence="3" id="KW-0418">Kinase</keyword>
<dbReference type="EC" id="2.7.6.2" evidence="5"/>
<organism evidence="7 8">
    <name type="scientific">Brevibacillus aydinogluensis</name>
    <dbReference type="NCBI Taxonomy" id="927786"/>
    <lineage>
        <taxon>Bacteria</taxon>
        <taxon>Bacillati</taxon>
        <taxon>Bacillota</taxon>
        <taxon>Bacilli</taxon>
        <taxon>Bacillales</taxon>
        <taxon>Paenibacillaceae</taxon>
        <taxon>Brevibacillus</taxon>
    </lineage>
</organism>
<evidence type="ECO:0000313" key="8">
    <source>
        <dbReference type="Proteomes" id="UP001189619"/>
    </source>
</evidence>
<protein>
    <recommendedName>
        <fullName evidence="5">Thiamine diphosphokinase</fullName>
        <ecNumber evidence="5">2.7.6.2</ecNumber>
    </recommendedName>
</protein>
<sequence length="214" mass="23117">MSNPTRIILFAGGNLGDWALEEVEAGDCLVGVDRGALFLIRHGLRPRLSIGDFDSVTPEEWAEISAHSEEVRSCDPVLKDMTDTEMGFVWALDQGAQEIVLTGALGSRFDHTLANVHLLWKGLRSGVRCRIVDAANDIMLVDRELTLGPSRCPHISLLPLTPEVTGITLSGFQYPLEHATLRLGDTLGISNVLTADSGTISVASGCLLVIRSKD</sequence>
<name>A0AA48M535_9BACL</name>
<dbReference type="SUPFAM" id="SSF63862">
    <property type="entry name" value="Thiamin pyrophosphokinase, substrate-binding domain"/>
    <property type="match status" value="1"/>
</dbReference>
<dbReference type="InterPro" id="IPR006282">
    <property type="entry name" value="Thi_PPkinase"/>
</dbReference>
<dbReference type="InterPro" id="IPR053149">
    <property type="entry name" value="TPK"/>
</dbReference>
<dbReference type="NCBIfam" id="TIGR01378">
    <property type="entry name" value="thi_PPkinase"/>
    <property type="match status" value="1"/>
</dbReference>
<dbReference type="InterPro" id="IPR036371">
    <property type="entry name" value="TPK_B1-bd_sf"/>
</dbReference>
<dbReference type="InterPro" id="IPR007371">
    <property type="entry name" value="TPK_catalytic"/>
</dbReference>
<dbReference type="CDD" id="cd07995">
    <property type="entry name" value="TPK"/>
    <property type="match status" value="1"/>
</dbReference>
<keyword evidence="8" id="KW-1185">Reference proteome</keyword>
<feature type="domain" description="Thiamin pyrophosphokinase thiamin-binding" evidence="6">
    <location>
        <begin position="148"/>
        <end position="208"/>
    </location>
</feature>
<keyword evidence="4" id="KW-0067">ATP-binding</keyword>
<dbReference type="InterPro" id="IPR036759">
    <property type="entry name" value="TPK_catalytic_sf"/>
</dbReference>
<accession>A0AA48M535</accession>
<evidence type="ECO:0000259" key="6">
    <source>
        <dbReference type="SMART" id="SM00983"/>
    </source>
</evidence>
<dbReference type="PANTHER" id="PTHR41299">
    <property type="entry name" value="THIAMINE PYROPHOSPHOKINASE"/>
    <property type="match status" value="1"/>
</dbReference>
<dbReference type="AlphaFoldDB" id="A0AA48M535"/>
<keyword evidence="2" id="KW-0547">Nucleotide-binding</keyword>
<dbReference type="GO" id="GO:0006772">
    <property type="term" value="P:thiamine metabolic process"/>
    <property type="evidence" value="ECO:0007669"/>
    <property type="project" value="UniProtKB-UniRule"/>
</dbReference>
<dbReference type="GO" id="GO:0016301">
    <property type="term" value="F:kinase activity"/>
    <property type="evidence" value="ECO:0007669"/>
    <property type="project" value="UniProtKB-KW"/>
</dbReference>
<dbReference type="Pfam" id="PF04263">
    <property type="entry name" value="TPK_catalytic"/>
    <property type="match status" value="1"/>
</dbReference>
<dbReference type="Proteomes" id="UP001189619">
    <property type="component" value="Chromosome"/>
</dbReference>
<proteinExistence type="predicted"/>
<dbReference type="Pfam" id="PF04265">
    <property type="entry name" value="TPK_B1_binding"/>
    <property type="match status" value="1"/>
</dbReference>
<dbReference type="RefSeq" id="WP_304414892.1">
    <property type="nucleotide sequence ID" value="NZ_OY569118.1"/>
</dbReference>
<dbReference type="PANTHER" id="PTHR41299:SF1">
    <property type="entry name" value="THIAMINE PYROPHOSPHOKINASE"/>
    <property type="match status" value="1"/>
</dbReference>
<gene>
    <name evidence="7" type="ORF">BSPP4475_00730</name>
</gene>
<dbReference type="Gene3D" id="3.40.50.10240">
    <property type="entry name" value="Thiamin pyrophosphokinase, catalytic domain"/>
    <property type="match status" value="1"/>
</dbReference>
<evidence type="ECO:0000256" key="2">
    <source>
        <dbReference type="ARBA" id="ARBA00022741"/>
    </source>
</evidence>